<dbReference type="GO" id="GO:0043565">
    <property type="term" value="F:sequence-specific DNA binding"/>
    <property type="evidence" value="ECO:0007669"/>
    <property type="project" value="InterPro"/>
</dbReference>
<proteinExistence type="predicted"/>
<dbReference type="InterPro" id="IPR053142">
    <property type="entry name" value="PchR_regulatory_protein"/>
</dbReference>
<dbReference type="InterPro" id="IPR018060">
    <property type="entry name" value="HTH_AraC"/>
</dbReference>
<dbReference type="AlphaFoldDB" id="A0A9E8SMQ9"/>
<accession>A0A9E8SMQ9</accession>
<evidence type="ECO:0000256" key="1">
    <source>
        <dbReference type="ARBA" id="ARBA00023015"/>
    </source>
</evidence>
<keyword evidence="1" id="KW-0805">Transcription regulation</keyword>
<gene>
    <name evidence="5" type="ORF">ON006_10685</name>
</gene>
<dbReference type="SMART" id="SM00342">
    <property type="entry name" value="HTH_ARAC"/>
    <property type="match status" value="1"/>
</dbReference>
<dbReference type="EMBL" id="CP112998">
    <property type="protein sequence ID" value="WAC14403.1"/>
    <property type="molecule type" value="Genomic_DNA"/>
</dbReference>
<dbReference type="InterPro" id="IPR009057">
    <property type="entry name" value="Homeodomain-like_sf"/>
</dbReference>
<dbReference type="Gene3D" id="1.10.10.60">
    <property type="entry name" value="Homeodomain-like"/>
    <property type="match status" value="1"/>
</dbReference>
<dbReference type="Pfam" id="PF12833">
    <property type="entry name" value="HTH_18"/>
    <property type="match status" value="1"/>
</dbReference>
<sequence>MAALTLNSADIMDFGHFPDPQSVGQPPVPGPGNGFIGVYRSEIGTIRFKNAMFPHMHVMDLRWETEREMVLHDSTLSDTININFQMAGNLDTKFWGITHELNMRPGTHNLVFSPEGGDINRVCSNSLLEMFHISLEKNFFRHAIGCDDHWSEQIQNNLEYDRPFSGIKGTLGVTPPMLRLIEEIRECNAAGPMRNLLIQSKTLELLALQMDQFRRPYVTHDEIHSADAEKLHQLRAYLDANFLAEQNLAHLSKICLLNEFKVKKGFKLLFGTTVFGYLRQLRMEYAKKLLSNCKISVEEVADALGYEHAHHFSTAFKKYTGKNPSHYM</sequence>
<evidence type="ECO:0000256" key="2">
    <source>
        <dbReference type="ARBA" id="ARBA00023125"/>
    </source>
</evidence>
<evidence type="ECO:0000259" key="4">
    <source>
        <dbReference type="PROSITE" id="PS01124"/>
    </source>
</evidence>
<dbReference type="GO" id="GO:0003700">
    <property type="term" value="F:DNA-binding transcription factor activity"/>
    <property type="evidence" value="ECO:0007669"/>
    <property type="project" value="InterPro"/>
</dbReference>
<feature type="domain" description="HTH araC/xylS-type" evidence="4">
    <location>
        <begin position="232"/>
        <end position="328"/>
    </location>
</feature>
<organism evidence="5 6">
    <name type="scientific">Dyadobacter pollutisoli</name>
    <dbReference type="NCBI Taxonomy" id="2910158"/>
    <lineage>
        <taxon>Bacteria</taxon>
        <taxon>Pseudomonadati</taxon>
        <taxon>Bacteroidota</taxon>
        <taxon>Cytophagia</taxon>
        <taxon>Cytophagales</taxon>
        <taxon>Spirosomataceae</taxon>
        <taxon>Dyadobacter</taxon>
    </lineage>
</organism>
<reference evidence="5" key="1">
    <citation type="submission" date="2022-11" db="EMBL/GenBank/DDBJ databases">
        <title>Dyadobacter pollutisoli sp. nov., isolated from plastic dumped soil.</title>
        <authorList>
            <person name="Kim J.M."/>
            <person name="Kim K.R."/>
            <person name="Lee J.K."/>
            <person name="Hao L."/>
            <person name="Jeon C.O."/>
        </authorList>
    </citation>
    <scope>NUCLEOTIDE SEQUENCE</scope>
    <source>
        <strain evidence="5">U1</strain>
    </source>
</reference>
<dbReference type="PANTHER" id="PTHR47893">
    <property type="entry name" value="REGULATORY PROTEIN PCHR"/>
    <property type="match status" value="1"/>
</dbReference>
<dbReference type="RefSeq" id="WP_244819770.1">
    <property type="nucleotide sequence ID" value="NZ_CP112998.1"/>
</dbReference>
<dbReference type="InterPro" id="IPR020449">
    <property type="entry name" value="Tscrpt_reg_AraC-type_HTH"/>
</dbReference>
<evidence type="ECO:0000313" key="5">
    <source>
        <dbReference type="EMBL" id="WAC14403.1"/>
    </source>
</evidence>
<dbReference type="PROSITE" id="PS01124">
    <property type="entry name" value="HTH_ARAC_FAMILY_2"/>
    <property type="match status" value="1"/>
</dbReference>
<keyword evidence="6" id="KW-1185">Reference proteome</keyword>
<dbReference type="PROSITE" id="PS00041">
    <property type="entry name" value="HTH_ARAC_FAMILY_1"/>
    <property type="match status" value="1"/>
</dbReference>
<protein>
    <submittedName>
        <fullName evidence="5">AraC family transcriptional regulator</fullName>
    </submittedName>
</protein>
<dbReference type="PRINTS" id="PR00032">
    <property type="entry name" value="HTHARAC"/>
</dbReference>
<dbReference type="PANTHER" id="PTHR47893:SF1">
    <property type="entry name" value="REGULATORY PROTEIN PCHR"/>
    <property type="match status" value="1"/>
</dbReference>
<dbReference type="InterPro" id="IPR018062">
    <property type="entry name" value="HTH_AraC-typ_CS"/>
</dbReference>
<dbReference type="SUPFAM" id="SSF46689">
    <property type="entry name" value="Homeodomain-like"/>
    <property type="match status" value="1"/>
</dbReference>
<evidence type="ECO:0000256" key="3">
    <source>
        <dbReference type="ARBA" id="ARBA00023163"/>
    </source>
</evidence>
<keyword evidence="2" id="KW-0238">DNA-binding</keyword>
<keyword evidence="3" id="KW-0804">Transcription</keyword>
<dbReference type="KEGG" id="dpf:ON006_10685"/>
<name>A0A9E8SMQ9_9BACT</name>
<dbReference type="Proteomes" id="UP001164653">
    <property type="component" value="Chromosome"/>
</dbReference>
<evidence type="ECO:0000313" key="6">
    <source>
        <dbReference type="Proteomes" id="UP001164653"/>
    </source>
</evidence>